<evidence type="ECO:0000259" key="2">
    <source>
        <dbReference type="Pfam" id="PF08242"/>
    </source>
</evidence>
<dbReference type="Gene3D" id="3.40.50.150">
    <property type="entry name" value="Vaccinia Virus protein VP39"/>
    <property type="match status" value="1"/>
</dbReference>
<protein>
    <submittedName>
        <fullName evidence="3">S-adenosyl-L-methionine-dependent methyltransferase</fullName>
    </submittedName>
</protein>
<dbReference type="GO" id="GO:0032259">
    <property type="term" value="P:methylation"/>
    <property type="evidence" value="ECO:0007669"/>
    <property type="project" value="UniProtKB-KW"/>
</dbReference>
<dbReference type="InterPro" id="IPR013217">
    <property type="entry name" value="Methyltransf_12"/>
</dbReference>
<feature type="region of interest" description="Disordered" evidence="1">
    <location>
        <begin position="1"/>
        <end position="21"/>
    </location>
</feature>
<gene>
    <name evidence="3" type="ORF">FB567DRAFT_269524</name>
</gene>
<dbReference type="GO" id="GO:0008168">
    <property type="term" value="F:methyltransferase activity"/>
    <property type="evidence" value="ECO:0007669"/>
    <property type="project" value="UniProtKB-KW"/>
</dbReference>
<dbReference type="Proteomes" id="UP000813461">
    <property type="component" value="Unassembled WGS sequence"/>
</dbReference>
<accession>A0A8K0RB86</accession>
<organism evidence="3 4">
    <name type="scientific">Paraphoma chrysanthemicola</name>
    <dbReference type="NCBI Taxonomy" id="798071"/>
    <lineage>
        <taxon>Eukaryota</taxon>
        <taxon>Fungi</taxon>
        <taxon>Dikarya</taxon>
        <taxon>Ascomycota</taxon>
        <taxon>Pezizomycotina</taxon>
        <taxon>Dothideomycetes</taxon>
        <taxon>Pleosporomycetidae</taxon>
        <taxon>Pleosporales</taxon>
        <taxon>Pleosporineae</taxon>
        <taxon>Phaeosphaeriaceae</taxon>
        <taxon>Paraphoma</taxon>
    </lineage>
</organism>
<dbReference type="AlphaFoldDB" id="A0A8K0RB86"/>
<comment type="caution">
    <text evidence="3">The sequence shown here is derived from an EMBL/GenBank/DDBJ whole genome shotgun (WGS) entry which is preliminary data.</text>
</comment>
<evidence type="ECO:0000313" key="3">
    <source>
        <dbReference type="EMBL" id="KAH7091240.1"/>
    </source>
</evidence>
<dbReference type="OrthoDB" id="10017101at2759"/>
<dbReference type="SUPFAM" id="SSF53335">
    <property type="entry name" value="S-adenosyl-L-methionine-dependent methyltransferases"/>
    <property type="match status" value="1"/>
</dbReference>
<sequence length="174" mass="19299">MSEYSGLMAHRQTPCPLPSSPEHARLEEQAIRLRDSMDGHIIHSPLDTKVLRKAIDIGCGTGAGTHELASQFPNARFIGLDLSPVPVVRDRLPNIQYIQGDFIELSDPDLSGSVLEPGAFDFVFSRLLILGNTNWTAYVDRCVSITKPGAWIEMNDIDLVFHCVPTPLHHDQKT</sequence>
<dbReference type="EMBL" id="JAGMVJ010000004">
    <property type="protein sequence ID" value="KAH7091240.1"/>
    <property type="molecule type" value="Genomic_DNA"/>
</dbReference>
<proteinExistence type="predicted"/>
<dbReference type="PANTHER" id="PTHR43591:SF10">
    <property type="entry name" value="ABC TRANSMEMBRANE TYPE-1 DOMAIN-CONTAINING PROTEIN-RELATED"/>
    <property type="match status" value="1"/>
</dbReference>
<keyword evidence="3" id="KW-0489">Methyltransferase</keyword>
<evidence type="ECO:0000256" key="1">
    <source>
        <dbReference type="SAM" id="MobiDB-lite"/>
    </source>
</evidence>
<evidence type="ECO:0000313" key="4">
    <source>
        <dbReference type="Proteomes" id="UP000813461"/>
    </source>
</evidence>
<reference evidence="3" key="1">
    <citation type="journal article" date="2021" name="Nat. Commun.">
        <title>Genetic determinants of endophytism in the Arabidopsis root mycobiome.</title>
        <authorList>
            <person name="Mesny F."/>
            <person name="Miyauchi S."/>
            <person name="Thiergart T."/>
            <person name="Pickel B."/>
            <person name="Atanasova L."/>
            <person name="Karlsson M."/>
            <person name="Huettel B."/>
            <person name="Barry K.W."/>
            <person name="Haridas S."/>
            <person name="Chen C."/>
            <person name="Bauer D."/>
            <person name="Andreopoulos W."/>
            <person name="Pangilinan J."/>
            <person name="LaButti K."/>
            <person name="Riley R."/>
            <person name="Lipzen A."/>
            <person name="Clum A."/>
            <person name="Drula E."/>
            <person name="Henrissat B."/>
            <person name="Kohler A."/>
            <person name="Grigoriev I.V."/>
            <person name="Martin F.M."/>
            <person name="Hacquard S."/>
        </authorList>
    </citation>
    <scope>NUCLEOTIDE SEQUENCE</scope>
    <source>
        <strain evidence="3">MPI-SDFR-AT-0120</strain>
    </source>
</reference>
<dbReference type="InterPro" id="IPR029063">
    <property type="entry name" value="SAM-dependent_MTases_sf"/>
</dbReference>
<dbReference type="PANTHER" id="PTHR43591">
    <property type="entry name" value="METHYLTRANSFERASE"/>
    <property type="match status" value="1"/>
</dbReference>
<dbReference type="Pfam" id="PF08242">
    <property type="entry name" value="Methyltransf_12"/>
    <property type="match status" value="1"/>
</dbReference>
<dbReference type="CDD" id="cd02440">
    <property type="entry name" value="AdoMet_MTases"/>
    <property type="match status" value="1"/>
</dbReference>
<name>A0A8K0RB86_9PLEO</name>
<feature type="domain" description="Methyltransferase type 12" evidence="2">
    <location>
        <begin position="55"/>
        <end position="152"/>
    </location>
</feature>
<keyword evidence="3" id="KW-0808">Transferase</keyword>
<keyword evidence="4" id="KW-1185">Reference proteome</keyword>